<evidence type="ECO:0000256" key="1">
    <source>
        <dbReference type="ARBA" id="ARBA00005986"/>
    </source>
</evidence>
<name>A0A4S3IZ69_9EURO</name>
<dbReference type="VEuPathDB" id="FungiDB:EYZ11_012838"/>
<dbReference type="Proteomes" id="UP000324241">
    <property type="component" value="Unassembled WGS sequence"/>
</dbReference>
<dbReference type="InterPro" id="IPR009799">
    <property type="entry name" value="EthD_dom"/>
</dbReference>
<keyword evidence="5" id="KW-1185">Reference proteome</keyword>
<evidence type="ECO:0000259" key="2">
    <source>
        <dbReference type="Pfam" id="PF07110"/>
    </source>
</evidence>
<comment type="similarity">
    <text evidence="1">Belongs to the tpcK family.</text>
</comment>
<dbReference type="GO" id="GO:0016491">
    <property type="term" value="F:oxidoreductase activity"/>
    <property type="evidence" value="ECO:0007669"/>
    <property type="project" value="InterPro"/>
</dbReference>
<organism evidence="4 5">
    <name type="scientific">Aspergillus tanneri</name>
    <dbReference type="NCBI Taxonomy" id="1220188"/>
    <lineage>
        <taxon>Eukaryota</taxon>
        <taxon>Fungi</taxon>
        <taxon>Dikarya</taxon>
        <taxon>Ascomycota</taxon>
        <taxon>Pezizomycotina</taxon>
        <taxon>Eurotiomycetes</taxon>
        <taxon>Eurotiomycetidae</taxon>
        <taxon>Eurotiales</taxon>
        <taxon>Aspergillaceae</taxon>
        <taxon>Aspergillus</taxon>
        <taxon>Aspergillus subgen. Circumdati</taxon>
    </lineage>
</organism>
<reference evidence="4 5" key="1">
    <citation type="submission" date="2019-03" db="EMBL/GenBank/DDBJ databases">
        <title>The genome sequence of a newly discovered highly antifungal drug resistant Aspergillus species, Aspergillus tanneri NIH 1004.</title>
        <authorList>
            <person name="Mounaud S."/>
            <person name="Singh I."/>
            <person name="Joardar V."/>
            <person name="Pakala S."/>
            <person name="Pakala S."/>
            <person name="Venepally P."/>
            <person name="Hoover J."/>
            <person name="Nierman W."/>
            <person name="Chung J."/>
            <person name="Losada L."/>
        </authorList>
    </citation>
    <scope>NUCLEOTIDE SEQUENCE [LARGE SCALE GENOMIC DNA]</scope>
    <source>
        <strain evidence="4 5">NIH1004</strain>
    </source>
</reference>
<evidence type="ECO:0000313" key="6">
    <source>
        <dbReference type="Proteomes" id="UP000324241"/>
    </source>
</evidence>
<dbReference type="Pfam" id="PF07110">
    <property type="entry name" value="EthD"/>
    <property type="match status" value="1"/>
</dbReference>
<evidence type="ECO:0000313" key="3">
    <source>
        <dbReference type="EMBL" id="KAA8645023.1"/>
    </source>
</evidence>
<dbReference type="EMBL" id="QUQM01000006">
    <property type="protein sequence ID" value="KAA8645023.1"/>
    <property type="molecule type" value="Genomic_DNA"/>
</dbReference>
<sequence>MAAEYLGQHGGGDQVLDFDGHAEVLLDNWDILDRLRADPYYKDVVEPSEAKLIDKGSVKRRVGYEEVWVS</sequence>
<dbReference type="EMBL" id="SOSA01001072">
    <property type="protein sequence ID" value="THC87716.1"/>
    <property type="molecule type" value="Genomic_DNA"/>
</dbReference>
<dbReference type="AlphaFoldDB" id="A0A4S3IZ69"/>
<gene>
    <name evidence="3" type="ORF">ATNIH1004_009234</name>
    <name evidence="4" type="ORF">EYZ11_012838</name>
</gene>
<proteinExistence type="inferred from homology"/>
<evidence type="ECO:0000313" key="5">
    <source>
        <dbReference type="Proteomes" id="UP000308092"/>
    </source>
</evidence>
<evidence type="ECO:0000313" key="4">
    <source>
        <dbReference type="EMBL" id="THC87716.1"/>
    </source>
</evidence>
<dbReference type="STRING" id="1220188.A0A4S3IZ69"/>
<dbReference type="Proteomes" id="UP000308092">
    <property type="component" value="Unassembled WGS sequence"/>
</dbReference>
<dbReference type="GeneID" id="54331936"/>
<protein>
    <recommendedName>
        <fullName evidence="2">EthD domain-containing protein</fullName>
    </recommendedName>
</protein>
<accession>A0A4S3IZ69</accession>
<comment type="caution">
    <text evidence="4">The sequence shown here is derived from an EMBL/GenBank/DDBJ whole genome shotgun (WGS) entry which is preliminary data.</text>
</comment>
<dbReference type="OrthoDB" id="3454835at2759"/>
<reference evidence="3 6" key="2">
    <citation type="submission" date="2019-08" db="EMBL/GenBank/DDBJ databases">
        <title>The genome sequence of a newly discovered highly antifungal drug resistant Aspergillus species, Aspergillus tanneri NIH 1004.</title>
        <authorList>
            <person name="Mounaud S."/>
            <person name="Singh I."/>
            <person name="Joardar V."/>
            <person name="Pakala S."/>
            <person name="Pakala S."/>
            <person name="Venepally P."/>
            <person name="Chung J.K."/>
            <person name="Losada L."/>
            <person name="Nierman W.C."/>
        </authorList>
    </citation>
    <scope>NUCLEOTIDE SEQUENCE [LARGE SCALE GENOMIC DNA]</scope>
    <source>
        <strain evidence="3 6">NIH1004</strain>
    </source>
</reference>
<feature type="domain" description="EthD" evidence="2">
    <location>
        <begin position="8"/>
        <end position="55"/>
    </location>
</feature>
<dbReference type="RefSeq" id="XP_033424384.1">
    <property type="nucleotide sequence ID" value="XM_033573832.1"/>
</dbReference>